<keyword evidence="2" id="KW-0472">Membrane</keyword>
<keyword evidence="2" id="KW-0812">Transmembrane</keyword>
<dbReference type="OMA" id="PEICHNS"/>
<dbReference type="GeneID" id="20242895"/>
<dbReference type="CTD" id="20242895"/>
<evidence type="ECO:0000256" key="1">
    <source>
        <dbReference type="SAM" id="MobiDB-lite"/>
    </source>
</evidence>
<dbReference type="RefSeq" id="XP_009052931.1">
    <property type="nucleotide sequence ID" value="XM_009054683.1"/>
</dbReference>
<sequence length="379" mass="42504">MAVNYVHYMYGILYLVLYAEFKCIAWLQMKLKEFAISEAKRSGGRYGASRYGGSRTRVRYGSSRTRVRYGSTRTRVRYGSSRNRVRYGGTRVRIRAGSSPYTRSTFSRALMLGYLYGSVRYMRTPRYIRYPDRMPTICTNKYDSDSNGTVYGYFICPRMGEPENFEYCCGDNHRERCCEYFDEDDQGRTAGIVVGVIILIIIIAIIVYCVCKRTGTGGQVMKKYSSKKNDVPVNMVPVPTQPQPQNHPGSYPPTNDYNYSNTSNQYTPKPEKPPMPQADFSNGGQPYPPYGADSFPQGNQGAYPPPSPYNGNQPYPNASPYPPGGIPYPNADAYQQSGNNPYPPGDPSAAFNSNPYPPPQGYDNKGPGYPNSPPPPYPQ</sequence>
<evidence type="ECO:0000313" key="4">
    <source>
        <dbReference type="Proteomes" id="UP000030746"/>
    </source>
</evidence>
<reference evidence="3 4" key="1">
    <citation type="journal article" date="2013" name="Nature">
        <title>Insights into bilaterian evolution from three spiralian genomes.</title>
        <authorList>
            <person name="Simakov O."/>
            <person name="Marletaz F."/>
            <person name="Cho S.J."/>
            <person name="Edsinger-Gonzales E."/>
            <person name="Havlak P."/>
            <person name="Hellsten U."/>
            <person name="Kuo D.H."/>
            <person name="Larsson T."/>
            <person name="Lv J."/>
            <person name="Arendt D."/>
            <person name="Savage R."/>
            <person name="Osoegawa K."/>
            <person name="de Jong P."/>
            <person name="Grimwood J."/>
            <person name="Chapman J.A."/>
            <person name="Shapiro H."/>
            <person name="Aerts A."/>
            <person name="Otillar R.P."/>
            <person name="Terry A.Y."/>
            <person name="Boore J.L."/>
            <person name="Grigoriev I.V."/>
            <person name="Lindberg D.R."/>
            <person name="Seaver E.C."/>
            <person name="Weisblat D.A."/>
            <person name="Putnam N.H."/>
            <person name="Rokhsar D.S."/>
        </authorList>
    </citation>
    <scope>NUCLEOTIDE SEQUENCE [LARGE SCALE GENOMIC DNA]</scope>
</reference>
<organism evidence="3 4">
    <name type="scientific">Lottia gigantea</name>
    <name type="common">Giant owl limpet</name>
    <dbReference type="NCBI Taxonomy" id="225164"/>
    <lineage>
        <taxon>Eukaryota</taxon>
        <taxon>Metazoa</taxon>
        <taxon>Spiralia</taxon>
        <taxon>Lophotrochozoa</taxon>
        <taxon>Mollusca</taxon>
        <taxon>Gastropoda</taxon>
        <taxon>Patellogastropoda</taxon>
        <taxon>Lottioidea</taxon>
        <taxon>Lottiidae</taxon>
        <taxon>Lottia</taxon>
    </lineage>
</organism>
<feature type="compositionally biased region" description="Polar residues" evidence="1">
    <location>
        <begin position="243"/>
        <end position="267"/>
    </location>
</feature>
<protein>
    <submittedName>
        <fullName evidence="3">Uncharacterized protein</fullName>
    </submittedName>
</protein>
<evidence type="ECO:0000256" key="2">
    <source>
        <dbReference type="SAM" id="Phobius"/>
    </source>
</evidence>
<proteinExistence type="predicted"/>
<gene>
    <name evidence="3" type="ORF">LOTGIDRAFT_174838</name>
</gene>
<feature type="region of interest" description="Disordered" evidence="1">
    <location>
        <begin position="231"/>
        <end position="379"/>
    </location>
</feature>
<dbReference type="STRING" id="225164.V4ANQ9"/>
<keyword evidence="2" id="KW-1133">Transmembrane helix</keyword>
<dbReference type="HOGENOM" id="CLU_714226_0_0_1"/>
<feature type="compositionally biased region" description="Pro residues" evidence="1">
    <location>
        <begin position="370"/>
        <end position="379"/>
    </location>
</feature>
<keyword evidence="4" id="KW-1185">Reference proteome</keyword>
<dbReference type="KEGG" id="lgi:LOTGIDRAFT_174838"/>
<evidence type="ECO:0000313" key="3">
    <source>
        <dbReference type="EMBL" id="ESO96385.1"/>
    </source>
</evidence>
<dbReference type="Proteomes" id="UP000030746">
    <property type="component" value="Unassembled WGS sequence"/>
</dbReference>
<accession>V4ANQ9</accession>
<dbReference type="EMBL" id="KB201460">
    <property type="protein sequence ID" value="ESO96385.1"/>
    <property type="molecule type" value="Genomic_DNA"/>
</dbReference>
<dbReference type="OrthoDB" id="6158295at2759"/>
<feature type="compositionally biased region" description="Pro residues" evidence="1">
    <location>
        <begin position="317"/>
        <end position="326"/>
    </location>
</feature>
<feature type="transmembrane region" description="Helical" evidence="2">
    <location>
        <begin position="190"/>
        <end position="211"/>
    </location>
</feature>
<feature type="transmembrane region" description="Helical" evidence="2">
    <location>
        <begin position="6"/>
        <end position="27"/>
    </location>
</feature>
<name>V4ANQ9_LOTGI</name>
<dbReference type="AlphaFoldDB" id="V4ANQ9"/>